<evidence type="ECO:0000313" key="3">
    <source>
        <dbReference type="Proteomes" id="UP000248168"/>
    </source>
</evidence>
<reference evidence="3" key="1">
    <citation type="submission" date="2018-04" db="EMBL/GenBank/DDBJ databases">
        <authorList>
            <person name="Lucker S."/>
            <person name="Sakoula D."/>
        </authorList>
    </citation>
    <scope>NUCLEOTIDE SEQUENCE [LARGE SCALE GENOMIC DNA]</scope>
</reference>
<name>A0A330L327_9BACT</name>
<organism evidence="2 3">
    <name type="scientific">Nitrospira lenta</name>
    <dbReference type="NCBI Taxonomy" id="1436998"/>
    <lineage>
        <taxon>Bacteria</taxon>
        <taxon>Pseudomonadati</taxon>
        <taxon>Nitrospirota</taxon>
        <taxon>Nitrospiria</taxon>
        <taxon>Nitrospirales</taxon>
        <taxon>Nitrospiraceae</taxon>
        <taxon>Nitrospira</taxon>
    </lineage>
</organism>
<proteinExistence type="predicted"/>
<feature type="region of interest" description="Disordered" evidence="1">
    <location>
        <begin position="34"/>
        <end position="83"/>
    </location>
</feature>
<accession>A0A330L327</accession>
<sequence>MRGGMPVSREEHAVPIKGRRQPIMAVVMGARKNLPEKEPFGRQGRQDIHAVMSPLERERAPSIGIRPRRENSQVRRGSSRLKN</sequence>
<dbReference type="EMBL" id="OUNR01000002">
    <property type="protein sequence ID" value="SPP64216.1"/>
    <property type="molecule type" value="Genomic_DNA"/>
</dbReference>
<feature type="compositionally biased region" description="Basic and acidic residues" evidence="1">
    <location>
        <begin position="34"/>
        <end position="48"/>
    </location>
</feature>
<evidence type="ECO:0000313" key="2">
    <source>
        <dbReference type="EMBL" id="SPP64216.1"/>
    </source>
</evidence>
<keyword evidence="3" id="KW-1185">Reference proteome</keyword>
<protein>
    <submittedName>
        <fullName evidence="2">Uncharacterized protein</fullName>
    </submittedName>
</protein>
<dbReference type="AlphaFoldDB" id="A0A330L327"/>
<dbReference type="Proteomes" id="UP000248168">
    <property type="component" value="Unassembled WGS sequence"/>
</dbReference>
<dbReference type="InParanoid" id="A0A330L327"/>
<gene>
    <name evidence="2" type="ORF">NITLEN_100086</name>
</gene>
<evidence type="ECO:0000256" key="1">
    <source>
        <dbReference type="SAM" id="MobiDB-lite"/>
    </source>
</evidence>